<evidence type="ECO:0000256" key="1">
    <source>
        <dbReference type="ARBA" id="ARBA00011065"/>
    </source>
</evidence>
<dbReference type="Proteomes" id="UP001152799">
    <property type="component" value="Chromosome 12"/>
</dbReference>
<dbReference type="CDD" id="cd01530">
    <property type="entry name" value="Cdc25"/>
    <property type="match status" value="1"/>
</dbReference>
<evidence type="ECO:0000313" key="10">
    <source>
        <dbReference type="EMBL" id="CAG9763018.1"/>
    </source>
</evidence>
<dbReference type="GO" id="GO:0110032">
    <property type="term" value="P:positive regulation of G2/MI transition of meiotic cell cycle"/>
    <property type="evidence" value="ECO:0007669"/>
    <property type="project" value="TreeGrafter"/>
</dbReference>
<reference evidence="10" key="1">
    <citation type="submission" date="2022-01" db="EMBL/GenBank/DDBJ databases">
        <authorList>
            <person name="King R."/>
        </authorList>
    </citation>
    <scope>NUCLEOTIDE SEQUENCE</scope>
</reference>
<dbReference type="EC" id="3.1.3.48" evidence="2"/>
<accession>A0A9N9MLZ6</accession>
<keyword evidence="3" id="KW-0132">Cell division</keyword>
<keyword evidence="11" id="KW-1185">Reference proteome</keyword>
<proteinExistence type="inferred from homology"/>
<evidence type="ECO:0000256" key="7">
    <source>
        <dbReference type="ARBA" id="ARBA00023306"/>
    </source>
</evidence>
<evidence type="ECO:0000259" key="9">
    <source>
        <dbReference type="PROSITE" id="PS50206"/>
    </source>
</evidence>
<keyword evidence="7" id="KW-0131">Cell cycle</keyword>
<dbReference type="PRINTS" id="PR00716">
    <property type="entry name" value="MPIPHPHTASE"/>
</dbReference>
<dbReference type="GO" id="GO:0051301">
    <property type="term" value="P:cell division"/>
    <property type="evidence" value="ECO:0007669"/>
    <property type="project" value="UniProtKB-KW"/>
</dbReference>
<feature type="domain" description="Rhodanese" evidence="9">
    <location>
        <begin position="144"/>
        <end position="250"/>
    </location>
</feature>
<dbReference type="AlphaFoldDB" id="A0A9N9MLZ6"/>
<evidence type="ECO:0000256" key="2">
    <source>
        <dbReference type="ARBA" id="ARBA00013064"/>
    </source>
</evidence>
<comment type="catalytic activity">
    <reaction evidence="8">
        <text>O-phospho-L-tyrosyl-[protein] + H2O = L-tyrosyl-[protein] + phosphate</text>
        <dbReference type="Rhea" id="RHEA:10684"/>
        <dbReference type="Rhea" id="RHEA-COMP:10136"/>
        <dbReference type="Rhea" id="RHEA-COMP:20101"/>
        <dbReference type="ChEBI" id="CHEBI:15377"/>
        <dbReference type="ChEBI" id="CHEBI:43474"/>
        <dbReference type="ChEBI" id="CHEBI:46858"/>
        <dbReference type="ChEBI" id="CHEBI:61978"/>
        <dbReference type="EC" id="3.1.3.48"/>
    </reaction>
</comment>
<protein>
    <recommendedName>
        <fullName evidence="2">protein-tyrosine-phosphatase</fullName>
        <ecNumber evidence="2">3.1.3.48</ecNumber>
    </recommendedName>
</protein>
<comment type="similarity">
    <text evidence="1">Belongs to the MPI phosphatase family.</text>
</comment>
<dbReference type="PANTHER" id="PTHR10828">
    <property type="entry name" value="M-PHASE INDUCER PHOSPHATASE DUAL SPECIFICITY PHOSPHATASE CDC25"/>
    <property type="match status" value="1"/>
</dbReference>
<dbReference type="InterPro" id="IPR001763">
    <property type="entry name" value="Rhodanese-like_dom"/>
</dbReference>
<name>A0A9N9MLZ6_9CUCU</name>
<evidence type="ECO:0000256" key="3">
    <source>
        <dbReference type="ARBA" id="ARBA00022618"/>
    </source>
</evidence>
<keyword evidence="5" id="KW-0378">Hydrolase</keyword>
<organism evidence="10 11">
    <name type="scientific">Ceutorhynchus assimilis</name>
    <name type="common">cabbage seed weevil</name>
    <dbReference type="NCBI Taxonomy" id="467358"/>
    <lineage>
        <taxon>Eukaryota</taxon>
        <taxon>Metazoa</taxon>
        <taxon>Ecdysozoa</taxon>
        <taxon>Arthropoda</taxon>
        <taxon>Hexapoda</taxon>
        <taxon>Insecta</taxon>
        <taxon>Pterygota</taxon>
        <taxon>Neoptera</taxon>
        <taxon>Endopterygota</taxon>
        <taxon>Coleoptera</taxon>
        <taxon>Polyphaga</taxon>
        <taxon>Cucujiformia</taxon>
        <taxon>Curculionidae</taxon>
        <taxon>Ceutorhynchinae</taxon>
        <taxon>Ceutorhynchus</taxon>
    </lineage>
</organism>
<dbReference type="InterPro" id="IPR036873">
    <property type="entry name" value="Rhodanese-like_dom_sf"/>
</dbReference>
<dbReference type="PANTHER" id="PTHR10828:SF76">
    <property type="entry name" value="M-PHASE INDUCER PHOSPHATASE"/>
    <property type="match status" value="1"/>
</dbReference>
<dbReference type="SUPFAM" id="SSF52821">
    <property type="entry name" value="Rhodanese/Cell cycle control phosphatase"/>
    <property type="match status" value="1"/>
</dbReference>
<dbReference type="GO" id="GO:0000086">
    <property type="term" value="P:G2/M transition of mitotic cell cycle"/>
    <property type="evidence" value="ECO:0007669"/>
    <property type="project" value="TreeGrafter"/>
</dbReference>
<gene>
    <name evidence="10" type="ORF">CEUTPL_LOCUS3689</name>
</gene>
<dbReference type="GO" id="GO:0005737">
    <property type="term" value="C:cytoplasm"/>
    <property type="evidence" value="ECO:0007669"/>
    <property type="project" value="TreeGrafter"/>
</dbReference>
<dbReference type="PROSITE" id="PS50206">
    <property type="entry name" value="RHODANESE_3"/>
    <property type="match status" value="1"/>
</dbReference>
<keyword evidence="4" id="KW-0498">Mitosis</keyword>
<evidence type="ECO:0000313" key="11">
    <source>
        <dbReference type="Proteomes" id="UP001152799"/>
    </source>
</evidence>
<dbReference type="Pfam" id="PF00581">
    <property type="entry name" value="Rhodanese"/>
    <property type="match status" value="1"/>
</dbReference>
<evidence type="ECO:0000256" key="5">
    <source>
        <dbReference type="ARBA" id="ARBA00022801"/>
    </source>
</evidence>
<keyword evidence="6" id="KW-0904">Protein phosphatase</keyword>
<dbReference type="OrthoDB" id="26523at2759"/>
<evidence type="ECO:0000256" key="4">
    <source>
        <dbReference type="ARBA" id="ARBA00022776"/>
    </source>
</evidence>
<sequence>MDLSLFDQTSTKDSGFSEDSLESISEKLLDDEPTICFVEAFEATPTKTGNRKRLFCSPIVESPSLVVANSLKRLKLTPRNNRIDQDVQRGLIKDAVEKSSEEGNLVGDFSKEYALPLMEVTQSELKMISGETMKNLLDGKYKDLIQSFQIIDSRYPYEYEGGHIRGAINIYTQESCLKLLDNSPHPKDTRHILIFHCEFSQERGPSMNRTLRKEDRTRNAMNYPKLNYPEIYVLEGGYKKFFHDFPDYCEPNTYRPMLHPENLDDLKFFRRKSKIENGTMGTSKKCFKGEAKNSRVVGTLQTSTHPVMCSK</sequence>
<evidence type="ECO:0000256" key="6">
    <source>
        <dbReference type="ARBA" id="ARBA00022912"/>
    </source>
</evidence>
<dbReference type="FunFam" id="3.40.250.10:FF:000021">
    <property type="entry name" value="M-phase inducer phosphatase cdc-25.2"/>
    <property type="match status" value="1"/>
</dbReference>
<dbReference type="InterPro" id="IPR000751">
    <property type="entry name" value="MPI_Phosphatase"/>
</dbReference>
<dbReference type="EMBL" id="OU892288">
    <property type="protein sequence ID" value="CAG9763018.1"/>
    <property type="molecule type" value="Genomic_DNA"/>
</dbReference>
<dbReference type="SMART" id="SM00450">
    <property type="entry name" value="RHOD"/>
    <property type="match status" value="1"/>
</dbReference>
<dbReference type="Gene3D" id="3.40.250.10">
    <property type="entry name" value="Rhodanese-like domain"/>
    <property type="match status" value="1"/>
</dbReference>
<evidence type="ECO:0000256" key="8">
    <source>
        <dbReference type="ARBA" id="ARBA00051722"/>
    </source>
</evidence>
<dbReference type="GO" id="GO:0005634">
    <property type="term" value="C:nucleus"/>
    <property type="evidence" value="ECO:0007669"/>
    <property type="project" value="TreeGrafter"/>
</dbReference>
<dbReference type="GO" id="GO:0004725">
    <property type="term" value="F:protein tyrosine phosphatase activity"/>
    <property type="evidence" value="ECO:0007669"/>
    <property type="project" value="UniProtKB-EC"/>
</dbReference>
<dbReference type="GO" id="GO:0010971">
    <property type="term" value="P:positive regulation of G2/M transition of mitotic cell cycle"/>
    <property type="evidence" value="ECO:0007669"/>
    <property type="project" value="TreeGrafter"/>
</dbReference>